<dbReference type="EMBL" id="LR822030">
    <property type="protein sequence ID" value="CAD0155039.1"/>
    <property type="molecule type" value="Genomic_DNA"/>
</dbReference>
<organism evidence="1 2">
    <name type="scientific">Streptococcus thermophilus</name>
    <dbReference type="NCBI Taxonomy" id="1308"/>
    <lineage>
        <taxon>Bacteria</taxon>
        <taxon>Bacillati</taxon>
        <taxon>Bacillota</taxon>
        <taxon>Bacilli</taxon>
        <taxon>Lactobacillales</taxon>
        <taxon>Streptococcaceae</taxon>
        <taxon>Streptococcus</taxon>
    </lineage>
</organism>
<gene>
    <name evidence="1" type="ORF">STHERMO_0761</name>
</gene>
<evidence type="ECO:0000313" key="1">
    <source>
        <dbReference type="EMBL" id="CAD0155039.1"/>
    </source>
</evidence>
<proteinExistence type="predicted"/>
<reference evidence="1 2" key="1">
    <citation type="submission" date="2020-06" db="EMBL/GenBank/DDBJ databases">
        <authorList>
            <person name="Chuat V."/>
        </authorList>
    </citation>
    <scope>NUCLEOTIDE SEQUENCE [LARGE SCALE GENOMIC DNA]</scope>
    <source>
        <strain evidence="1">STH_CIRM_1046</strain>
    </source>
</reference>
<name>A0AAU9H4J9_STRTR</name>
<evidence type="ECO:0000313" key="2">
    <source>
        <dbReference type="Proteomes" id="UP000509120"/>
    </source>
</evidence>
<dbReference type="AlphaFoldDB" id="A0AAU9H4J9"/>
<sequence>MLLDSPGLMKPLLENPAYQELKAKMTVIRPRDSVVESCSTGNKLLR</sequence>
<accession>A0AAU9H4J9</accession>
<dbReference type="Proteomes" id="UP000509120">
    <property type="component" value="Chromosome"/>
</dbReference>
<protein>
    <submittedName>
        <fullName evidence="1">Uncharacterized protein</fullName>
    </submittedName>
</protein>